<keyword evidence="1" id="KW-1133">Transmembrane helix</keyword>
<evidence type="ECO:0000313" key="2">
    <source>
        <dbReference type="EMBL" id="KDR79198.1"/>
    </source>
</evidence>
<gene>
    <name evidence="2" type="ORF">GALMADRAFT_63297</name>
</gene>
<feature type="transmembrane region" description="Helical" evidence="1">
    <location>
        <begin position="65"/>
        <end position="84"/>
    </location>
</feature>
<name>A0A067TJP2_GALM3</name>
<dbReference type="Proteomes" id="UP000027222">
    <property type="component" value="Unassembled WGS sequence"/>
</dbReference>
<dbReference type="HOGENOM" id="CLU_078842_0_0_1"/>
<reference evidence="3" key="1">
    <citation type="journal article" date="2014" name="Proc. Natl. Acad. Sci. U.S.A.">
        <title>Extensive sampling of basidiomycete genomes demonstrates inadequacy of the white-rot/brown-rot paradigm for wood decay fungi.</title>
        <authorList>
            <person name="Riley R."/>
            <person name="Salamov A.A."/>
            <person name="Brown D.W."/>
            <person name="Nagy L.G."/>
            <person name="Floudas D."/>
            <person name="Held B.W."/>
            <person name="Levasseur A."/>
            <person name="Lombard V."/>
            <person name="Morin E."/>
            <person name="Otillar R."/>
            <person name="Lindquist E.A."/>
            <person name="Sun H."/>
            <person name="LaButti K.M."/>
            <person name="Schmutz J."/>
            <person name="Jabbour D."/>
            <person name="Luo H."/>
            <person name="Baker S.E."/>
            <person name="Pisabarro A.G."/>
            <person name="Walton J.D."/>
            <person name="Blanchette R.A."/>
            <person name="Henrissat B."/>
            <person name="Martin F."/>
            <person name="Cullen D."/>
            <person name="Hibbett D.S."/>
            <person name="Grigoriev I.V."/>
        </authorList>
    </citation>
    <scope>NUCLEOTIDE SEQUENCE [LARGE SCALE GENOMIC DNA]</scope>
    <source>
        <strain evidence="3">CBS 339.88</strain>
    </source>
</reference>
<evidence type="ECO:0000256" key="1">
    <source>
        <dbReference type="SAM" id="Phobius"/>
    </source>
</evidence>
<keyword evidence="1" id="KW-0472">Membrane</keyword>
<sequence>MELAIAAANYVRPISDALVFLNTTTVHPIWFPYALAPTLHAARVSMIFQANARKSATPLSWGTHIMGFLMMAWGGGLLSHFLLGLPPPMLYSFHPAINYISVHVFFTLLFQIFPDFLYPVVLDTFFWPLDALLRTNAVTLSLGLLSSPNVHPEYRNSPLTHLLVGAIVSCGGGLSAGTFSAWSPNWSFSTPPVLRAGAGWAGTLDVWGGAFVGQ</sequence>
<proteinExistence type="predicted"/>
<dbReference type="OrthoDB" id="2520628at2759"/>
<dbReference type="AlphaFoldDB" id="A0A067TJP2"/>
<protein>
    <submittedName>
        <fullName evidence="2">Uncharacterized protein</fullName>
    </submittedName>
</protein>
<dbReference type="EMBL" id="KL142373">
    <property type="protein sequence ID" value="KDR79198.1"/>
    <property type="molecule type" value="Genomic_DNA"/>
</dbReference>
<keyword evidence="1" id="KW-0812">Transmembrane</keyword>
<accession>A0A067TJP2</accession>
<evidence type="ECO:0000313" key="3">
    <source>
        <dbReference type="Proteomes" id="UP000027222"/>
    </source>
</evidence>
<feature type="transmembrane region" description="Helical" evidence="1">
    <location>
        <begin position="96"/>
        <end position="113"/>
    </location>
</feature>
<organism evidence="2 3">
    <name type="scientific">Galerina marginata (strain CBS 339.88)</name>
    <dbReference type="NCBI Taxonomy" id="685588"/>
    <lineage>
        <taxon>Eukaryota</taxon>
        <taxon>Fungi</taxon>
        <taxon>Dikarya</taxon>
        <taxon>Basidiomycota</taxon>
        <taxon>Agaricomycotina</taxon>
        <taxon>Agaricomycetes</taxon>
        <taxon>Agaricomycetidae</taxon>
        <taxon>Agaricales</taxon>
        <taxon>Agaricineae</taxon>
        <taxon>Strophariaceae</taxon>
        <taxon>Galerina</taxon>
    </lineage>
</organism>
<keyword evidence="3" id="KW-1185">Reference proteome</keyword>